<evidence type="ECO:0000256" key="1">
    <source>
        <dbReference type="SAM" id="MobiDB-lite"/>
    </source>
</evidence>
<comment type="caution">
    <text evidence="3">The sequence shown here is derived from an EMBL/GenBank/DDBJ whole genome shotgun (WGS) entry which is preliminary data.</text>
</comment>
<dbReference type="SUPFAM" id="SSF46689">
    <property type="entry name" value="Homeodomain-like"/>
    <property type="match status" value="1"/>
</dbReference>
<dbReference type="EMBL" id="JABAYA010000049">
    <property type="protein sequence ID" value="KAF7727790.1"/>
    <property type="molecule type" value="Genomic_DNA"/>
</dbReference>
<proteinExistence type="predicted"/>
<gene>
    <name evidence="3" type="ORF">EC973_007021</name>
</gene>
<dbReference type="PROSITE" id="PS50090">
    <property type="entry name" value="MYB_LIKE"/>
    <property type="match status" value="1"/>
</dbReference>
<sequence>MTKLTPYGDYKNSNGLYFIYAGYIAEQQRLENIKRNRELLEQFNLTEARNALHDTPTLAPTPAPVKHGKPSASLFTRYNSFNPYRPIAKPKNKTIPPPVRKSSRLQGIEPPAIEIDAENSLEIPKPQSEQLVEELWDGKLLKADEYFDEAIRQKAIRTDGNFRGWINPELIEKHQFALSAAEAWEQNGGGKFSYKDPSGTGKKKTGGRSSAKVISQAMFKKNPNMYFYRHNEPGVEQWTGDWTEEEKEIFLKVAREHGCGDKWGIFASYIPHR</sequence>
<accession>A0A8H7BMP1</accession>
<evidence type="ECO:0000313" key="4">
    <source>
        <dbReference type="Proteomes" id="UP000605846"/>
    </source>
</evidence>
<dbReference type="AlphaFoldDB" id="A0A8H7BMP1"/>
<dbReference type="InterPro" id="IPR001005">
    <property type="entry name" value="SANT/Myb"/>
</dbReference>
<dbReference type="Proteomes" id="UP000605846">
    <property type="component" value="Unassembled WGS sequence"/>
</dbReference>
<dbReference type="OrthoDB" id="10258692at2759"/>
<evidence type="ECO:0000259" key="2">
    <source>
        <dbReference type="PROSITE" id="PS50090"/>
    </source>
</evidence>
<feature type="domain" description="Myb-like" evidence="2">
    <location>
        <begin position="240"/>
        <end position="273"/>
    </location>
</feature>
<name>A0A8H7BMP1_9FUNG</name>
<reference evidence="3" key="1">
    <citation type="submission" date="2020-01" db="EMBL/GenBank/DDBJ databases">
        <title>Genome Sequencing of Three Apophysomyces-Like Fungal Strains Confirms a Novel Fungal Genus in the Mucoromycota with divergent Burkholderia-like Endosymbiotic Bacteria.</title>
        <authorList>
            <person name="Stajich J.E."/>
            <person name="Macias A.M."/>
            <person name="Carter-House D."/>
            <person name="Lovett B."/>
            <person name="Kasson L.R."/>
            <person name="Berry K."/>
            <person name="Grigoriev I."/>
            <person name="Chang Y."/>
            <person name="Spatafora J."/>
            <person name="Kasson M.T."/>
        </authorList>
    </citation>
    <scope>NUCLEOTIDE SEQUENCE</scope>
    <source>
        <strain evidence="3">NRRL A-21654</strain>
    </source>
</reference>
<evidence type="ECO:0000313" key="3">
    <source>
        <dbReference type="EMBL" id="KAF7727790.1"/>
    </source>
</evidence>
<feature type="region of interest" description="Disordered" evidence="1">
    <location>
        <begin position="189"/>
        <end position="211"/>
    </location>
</feature>
<protein>
    <recommendedName>
        <fullName evidence="2">Myb-like domain-containing protein</fullName>
    </recommendedName>
</protein>
<dbReference type="CDD" id="cd00167">
    <property type="entry name" value="SANT"/>
    <property type="match status" value="1"/>
</dbReference>
<organism evidence="3 4">
    <name type="scientific">Apophysomyces ossiformis</name>
    <dbReference type="NCBI Taxonomy" id="679940"/>
    <lineage>
        <taxon>Eukaryota</taxon>
        <taxon>Fungi</taxon>
        <taxon>Fungi incertae sedis</taxon>
        <taxon>Mucoromycota</taxon>
        <taxon>Mucoromycotina</taxon>
        <taxon>Mucoromycetes</taxon>
        <taxon>Mucorales</taxon>
        <taxon>Mucorineae</taxon>
        <taxon>Mucoraceae</taxon>
        <taxon>Apophysomyces</taxon>
    </lineage>
</organism>
<dbReference type="InterPro" id="IPR009057">
    <property type="entry name" value="Homeodomain-like_sf"/>
</dbReference>
<keyword evidence="4" id="KW-1185">Reference proteome</keyword>